<keyword evidence="2" id="KW-1185">Reference proteome</keyword>
<dbReference type="AlphaFoldDB" id="A0A1R3JMP4"/>
<evidence type="ECO:0000313" key="2">
    <source>
        <dbReference type="Proteomes" id="UP000188268"/>
    </source>
</evidence>
<accession>A0A1R3JMP4</accession>
<evidence type="ECO:0000313" key="1">
    <source>
        <dbReference type="EMBL" id="OMO96007.1"/>
    </source>
</evidence>
<reference evidence="1 2" key="1">
    <citation type="submission" date="2013-09" db="EMBL/GenBank/DDBJ databases">
        <title>Corchorus capsularis genome sequencing.</title>
        <authorList>
            <person name="Alam M."/>
            <person name="Haque M.S."/>
            <person name="Islam M.S."/>
            <person name="Emdad E.M."/>
            <person name="Islam M.M."/>
            <person name="Ahmed B."/>
            <person name="Halim A."/>
            <person name="Hossen Q.M.M."/>
            <person name="Hossain M.Z."/>
            <person name="Ahmed R."/>
            <person name="Khan M.M."/>
            <person name="Islam R."/>
            <person name="Rashid M.M."/>
            <person name="Khan S.A."/>
            <person name="Rahman M.S."/>
            <person name="Alam M."/>
        </authorList>
    </citation>
    <scope>NUCLEOTIDE SEQUENCE [LARGE SCALE GENOMIC DNA]</scope>
    <source>
        <strain evidence="2">cv. CVL-1</strain>
        <tissue evidence="1">Whole seedling</tissue>
    </source>
</reference>
<dbReference type="Gramene" id="OMO96007">
    <property type="protein sequence ID" value="OMO96007"/>
    <property type="gene ID" value="CCACVL1_05124"/>
</dbReference>
<gene>
    <name evidence="1" type="ORF">CCACVL1_05124</name>
</gene>
<comment type="caution">
    <text evidence="1">The sequence shown here is derived from an EMBL/GenBank/DDBJ whole genome shotgun (WGS) entry which is preliminary data.</text>
</comment>
<proteinExistence type="predicted"/>
<dbReference type="Proteomes" id="UP000188268">
    <property type="component" value="Unassembled WGS sequence"/>
</dbReference>
<dbReference type="EMBL" id="AWWV01007533">
    <property type="protein sequence ID" value="OMO96007.1"/>
    <property type="molecule type" value="Genomic_DNA"/>
</dbReference>
<protein>
    <submittedName>
        <fullName evidence="1">Cobaltochelatase CobN subunit</fullName>
    </submittedName>
</protein>
<name>A0A1R3JMP4_COCAP</name>
<organism evidence="1 2">
    <name type="scientific">Corchorus capsularis</name>
    <name type="common">Jute</name>
    <dbReference type="NCBI Taxonomy" id="210143"/>
    <lineage>
        <taxon>Eukaryota</taxon>
        <taxon>Viridiplantae</taxon>
        <taxon>Streptophyta</taxon>
        <taxon>Embryophyta</taxon>
        <taxon>Tracheophyta</taxon>
        <taxon>Spermatophyta</taxon>
        <taxon>Magnoliopsida</taxon>
        <taxon>eudicotyledons</taxon>
        <taxon>Gunneridae</taxon>
        <taxon>Pentapetalae</taxon>
        <taxon>rosids</taxon>
        <taxon>malvids</taxon>
        <taxon>Malvales</taxon>
        <taxon>Malvaceae</taxon>
        <taxon>Grewioideae</taxon>
        <taxon>Apeibeae</taxon>
        <taxon>Corchorus</taxon>
    </lineage>
</organism>
<sequence length="39" mass="4566">MAQISWPIWDNLVRRILDWPGLLGLLTCRTRTETPTRVS</sequence>